<comment type="caution">
    <text evidence="2">The sequence shown here is derived from an EMBL/GenBank/DDBJ whole genome shotgun (WGS) entry which is preliminary data.</text>
</comment>
<organism evidence="2 3">
    <name type="scientific">Prorocentrum cordatum</name>
    <dbReference type="NCBI Taxonomy" id="2364126"/>
    <lineage>
        <taxon>Eukaryota</taxon>
        <taxon>Sar</taxon>
        <taxon>Alveolata</taxon>
        <taxon>Dinophyceae</taxon>
        <taxon>Prorocentrales</taxon>
        <taxon>Prorocentraceae</taxon>
        <taxon>Prorocentrum</taxon>
    </lineage>
</organism>
<reference evidence="2" key="1">
    <citation type="submission" date="2023-10" db="EMBL/GenBank/DDBJ databases">
        <authorList>
            <person name="Chen Y."/>
            <person name="Shah S."/>
            <person name="Dougan E. K."/>
            <person name="Thang M."/>
            <person name="Chan C."/>
        </authorList>
    </citation>
    <scope>NUCLEOTIDE SEQUENCE [LARGE SCALE GENOMIC DNA]</scope>
</reference>
<dbReference type="EMBL" id="CAUYUJ010018182">
    <property type="protein sequence ID" value="CAK0881414.1"/>
    <property type="molecule type" value="Genomic_DNA"/>
</dbReference>
<dbReference type="SUPFAM" id="SSF49344">
    <property type="entry name" value="CBD9-like"/>
    <property type="match status" value="1"/>
</dbReference>
<evidence type="ECO:0008006" key="4">
    <source>
        <dbReference type="Google" id="ProtNLM"/>
    </source>
</evidence>
<keyword evidence="3" id="KW-1185">Reference proteome</keyword>
<proteinExistence type="predicted"/>
<dbReference type="Proteomes" id="UP001189429">
    <property type="component" value="Unassembled WGS sequence"/>
</dbReference>
<feature type="region of interest" description="Disordered" evidence="1">
    <location>
        <begin position="618"/>
        <end position="642"/>
    </location>
</feature>
<protein>
    <recommendedName>
        <fullName evidence="4">Carbohydrate-binding domain-containing protein</fullName>
    </recommendedName>
</protein>
<evidence type="ECO:0000256" key="1">
    <source>
        <dbReference type="SAM" id="MobiDB-lite"/>
    </source>
</evidence>
<evidence type="ECO:0000313" key="3">
    <source>
        <dbReference type="Proteomes" id="UP001189429"/>
    </source>
</evidence>
<dbReference type="Gene3D" id="2.60.40.1190">
    <property type="match status" value="1"/>
</dbReference>
<name>A0ABN9W5L0_9DINO</name>
<gene>
    <name evidence="2" type="ORF">PCOR1329_LOCUS64262</name>
</gene>
<feature type="region of interest" description="Disordered" evidence="1">
    <location>
        <begin position="1346"/>
        <end position="1368"/>
    </location>
</feature>
<evidence type="ECO:0000313" key="2">
    <source>
        <dbReference type="EMBL" id="CAK0881414.1"/>
    </source>
</evidence>
<sequence>MLRRKAPARRRGRLAALKRAAGRKVTVLRNAGLPPSAGHGAGVVGISDDELQRLRAGASRLAGARPGPSGATIYPATQQRARFDPVYEVAVALVVRYSSWVWGQRASQRARASIAQRIGWYMWFSLVLVTDEEQHINLLATSPSDLKPYLVEGVSRWQGRRILSHFGGAHPTGLIWTRTLRLCAGGKGAAVAKGPAATGLRIHWAGTPWTRQGQLDVGVAPDGSCLACRAEAGTPGQRLHDCGALLRARQASPPGGSELGTACFVANRSSVEQDVLPDRLQQMWTTMRDKGLQAGGVVVADFSGFAHEIGPPALPPRAPPAADEAGVRLRGDWGGTSDEQRGNIAFTDGSGLASSMAQLVTELLGQQARFVATGLPALGQEASSWGPGPERAKSVHATVWRHLRQQPCRPEVFWVPARQDVDGHLAAGFHPVLYAGNLWVHTEFYAIEVQYFQADGGLHRMGHAALPGHGDWAPEARDVPAAPPPPPVPRLTAVEHPLVRAQGKHGMLCTERGRRSRIEAGAAAQQFVRSSCLLTPLARLRAAAEAAHFGAGPCWMGDAEGPGAEARQQCDGGKPCKLAQRRAAGRPPTMGHRQRTYVSNLAARRGRLLRGLDPKTSRSWATGTLAHDERSSVDDSSEEGTDEAVVAHGYAEAPLADAQGTATRGRCGGALRLARLAWQALPLVGAGSVPTAQVYEALADTGCVAGDRAESWAVRRQALLRRPQARAERLCGGVGAVPREAPAGFAARLRRRGVRVALPPPRAALPQRLPRPLALERRLGRWGRWWIEPLLDADGAASDWLDHCVPYAEAVLAQPRWRRFPRAMDSAAQQLAEARCRRAWRRGARVRGTCARRRLGLALSQRCATDSMQRALPERALSLSLCAPSGGGGALRWPQAAFPRAAEDNFLDLAGPRFENLGAVSWKEASREYAERFTGERNPTKVKVRWDDAFVYIGATLRSRHVAATVAGHCDELESSVWRDTPVLPYFDDDFEVFVDASQDNYFYVEYEMNARNASYGTLWSLPQAGLGSVAPECGGGSSARRSCCNTTWNGGRSLCDKGVESEAAGWTMEMFDASRRPGGGMLSAARNGTDGWSLEIRFPILSTGDHGGLINLAPGSHYPGQDPREFDPNRGQRFWWATFANALHAPWWSTLTSADAGDPTRIKSLCQQVLAEDLRRNGYSQFLIDANNAAPTCYYEAASQHLGGHQYMHNPDNFGYLQFAAHGEPRCRNVQWPARFVLAMVYQAEVQWLTNVSLGNGSYSTSVARLLSPDACTIENACNATALQQALQHVSLKVDAAEGEKAGGCARYAVGAWQTPNWTGGPCFSASVEYVVRNRADPAESRTVAGTINEAPPPPPPPVSASGGTARTPAGYAWTASTCSRPRRGRSTCEAWSRLEV</sequence>
<accession>A0ABN9W5L0</accession>